<evidence type="ECO:0000313" key="1">
    <source>
        <dbReference type="EMBL" id="WBA40731.1"/>
    </source>
</evidence>
<dbReference type="Proteomes" id="UP001211005">
    <property type="component" value="Chromosome"/>
</dbReference>
<keyword evidence="2" id="KW-1185">Reference proteome</keyword>
<proteinExistence type="predicted"/>
<gene>
    <name evidence="1" type="ORF">O3303_12975</name>
</gene>
<accession>A0ABY7LJW8</accession>
<dbReference type="EMBL" id="CP114767">
    <property type="protein sequence ID" value="WBA40731.1"/>
    <property type="molecule type" value="Genomic_DNA"/>
</dbReference>
<organism evidence="1 2">
    <name type="scientific">Hymenobacter canadensis</name>
    <dbReference type="NCBI Taxonomy" id="2999067"/>
    <lineage>
        <taxon>Bacteria</taxon>
        <taxon>Pseudomonadati</taxon>
        <taxon>Bacteroidota</taxon>
        <taxon>Cytophagia</taxon>
        <taxon>Cytophagales</taxon>
        <taxon>Hymenobacteraceae</taxon>
        <taxon>Hymenobacter</taxon>
    </lineage>
</organism>
<sequence>MKRFLVTLLTSATLFTIACQKDSADQPQPAAPVQAATLNMTFHYTSPDETRGINHLADRPSGQLLSDRLVLKLSNSQTSTTDQLEFTLAKSRQKPGLTGAYTLASQPDPGAGDVQVSYLRASLNSSAIGNLITGNNHHLTGSFVISSYDATRNLISGSYTVEAADSKDPFTFLATGVDNRRSGDLRVYGTFTEVPLR</sequence>
<dbReference type="RefSeq" id="WP_269558817.1">
    <property type="nucleotide sequence ID" value="NZ_CP114767.1"/>
</dbReference>
<name>A0ABY7LJW8_9BACT</name>
<reference evidence="1 2" key="1">
    <citation type="submission" date="2022-12" db="EMBL/GenBank/DDBJ databases">
        <title>Hymenobacter canadensis sp. nov. isolated from lake water of the Cambridge Bay, Canada.</title>
        <authorList>
            <person name="Kim W.H."/>
            <person name="Lee Y.M."/>
        </authorList>
    </citation>
    <scope>NUCLEOTIDE SEQUENCE [LARGE SCALE GENOMIC DNA]</scope>
    <source>
        <strain evidence="1 2">PAMC 29467</strain>
    </source>
</reference>
<evidence type="ECO:0000313" key="2">
    <source>
        <dbReference type="Proteomes" id="UP001211005"/>
    </source>
</evidence>
<protein>
    <submittedName>
        <fullName evidence="1">Uncharacterized protein</fullName>
    </submittedName>
</protein>
<dbReference type="PROSITE" id="PS51257">
    <property type="entry name" value="PROKAR_LIPOPROTEIN"/>
    <property type="match status" value="1"/>
</dbReference>